<comment type="caution">
    <text evidence="2">The sequence shown here is derived from an EMBL/GenBank/DDBJ whole genome shotgun (WGS) entry which is preliminary data.</text>
</comment>
<dbReference type="EMBL" id="LCJQ01000020">
    <property type="protein sequence ID" value="KKT80987.1"/>
    <property type="molecule type" value="Genomic_DNA"/>
</dbReference>
<dbReference type="PANTHER" id="PTHR37953">
    <property type="entry name" value="UPF0127 PROTEIN MJ1496"/>
    <property type="match status" value="1"/>
</dbReference>
<dbReference type="PANTHER" id="PTHR37953:SF1">
    <property type="entry name" value="UPF0127 PROTEIN MJ1496"/>
    <property type="match status" value="1"/>
</dbReference>
<keyword evidence="1" id="KW-0472">Membrane</keyword>
<organism evidence="2 3">
    <name type="scientific">Candidatus Azambacteria bacterium GW2011_GWA1_44_9</name>
    <dbReference type="NCBI Taxonomy" id="1618610"/>
    <lineage>
        <taxon>Bacteria</taxon>
        <taxon>Candidatus Azamiibacteriota</taxon>
    </lineage>
</organism>
<name>A0A0G1MJH2_9BACT</name>
<dbReference type="InterPro" id="IPR003795">
    <property type="entry name" value="DUF192"/>
</dbReference>
<dbReference type="InterPro" id="IPR038695">
    <property type="entry name" value="Saro_0823-like_sf"/>
</dbReference>
<sequence length="146" mass="16587">MVKRIAILLGAAFLLFTFWYYQRNPLTTKITIGNHVLYVDVAATPVARERGLSGRTSLAQDYGMLFVFPAPAKHGFWMRGMNFALDFIWIRDKTVYELTRNVPAPLSGQSPNMLEPYYPIDMVLEVNAGSIDRFGIKQGDKVVIRQ</sequence>
<keyword evidence="1" id="KW-1133">Transmembrane helix</keyword>
<evidence type="ECO:0008006" key="4">
    <source>
        <dbReference type="Google" id="ProtNLM"/>
    </source>
</evidence>
<protein>
    <recommendedName>
        <fullName evidence="4">DUF192 domain-containing protein</fullName>
    </recommendedName>
</protein>
<evidence type="ECO:0000313" key="3">
    <source>
        <dbReference type="Proteomes" id="UP000034595"/>
    </source>
</evidence>
<gene>
    <name evidence="2" type="ORF">UW78_C0020G0006</name>
</gene>
<evidence type="ECO:0000313" key="2">
    <source>
        <dbReference type="EMBL" id="KKT80987.1"/>
    </source>
</evidence>
<feature type="transmembrane region" description="Helical" evidence="1">
    <location>
        <begin position="5"/>
        <end position="21"/>
    </location>
</feature>
<reference evidence="2 3" key="1">
    <citation type="journal article" date="2015" name="Nature">
        <title>rRNA introns, odd ribosomes, and small enigmatic genomes across a large radiation of phyla.</title>
        <authorList>
            <person name="Brown C.T."/>
            <person name="Hug L.A."/>
            <person name="Thomas B.C."/>
            <person name="Sharon I."/>
            <person name="Castelle C.J."/>
            <person name="Singh A."/>
            <person name="Wilkins M.J."/>
            <person name="Williams K.H."/>
            <person name="Banfield J.F."/>
        </authorList>
    </citation>
    <scope>NUCLEOTIDE SEQUENCE [LARGE SCALE GENOMIC DNA]</scope>
</reference>
<accession>A0A0G1MJH2</accession>
<dbReference type="Gene3D" id="2.60.120.1140">
    <property type="entry name" value="Protein of unknown function DUF192"/>
    <property type="match status" value="1"/>
</dbReference>
<keyword evidence="1" id="KW-0812">Transmembrane</keyword>
<proteinExistence type="predicted"/>
<dbReference type="Pfam" id="PF02643">
    <property type="entry name" value="DUF192"/>
    <property type="match status" value="1"/>
</dbReference>
<dbReference type="Proteomes" id="UP000034595">
    <property type="component" value="Unassembled WGS sequence"/>
</dbReference>
<evidence type="ECO:0000256" key="1">
    <source>
        <dbReference type="SAM" id="Phobius"/>
    </source>
</evidence>
<dbReference type="AlphaFoldDB" id="A0A0G1MJH2"/>